<dbReference type="GO" id="GO:0009272">
    <property type="term" value="P:fungal-type cell wall biogenesis"/>
    <property type="evidence" value="ECO:0007669"/>
    <property type="project" value="UniProtKB-ARBA"/>
</dbReference>
<feature type="domain" description="NodB homology" evidence="3">
    <location>
        <begin position="154"/>
        <end position="357"/>
    </location>
</feature>
<organism evidence="4 5">
    <name type="scientific">Rhizopus stolonifer</name>
    <name type="common">Rhizopus nigricans</name>
    <dbReference type="NCBI Taxonomy" id="4846"/>
    <lineage>
        <taxon>Eukaryota</taxon>
        <taxon>Fungi</taxon>
        <taxon>Fungi incertae sedis</taxon>
        <taxon>Mucoromycota</taxon>
        <taxon>Mucoromycotina</taxon>
        <taxon>Mucoromycetes</taxon>
        <taxon>Mucorales</taxon>
        <taxon>Mucorineae</taxon>
        <taxon>Rhizopodaceae</taxon>
        <taxon>Rhizopus</taxon>
    </lineage>
</organism>
<dbReference type="SUPFAM" id="SSF88713">
    <property type="entry name" value="Glycoside hydrolase/deacetylase"/>
    <property type="match status" value="1"/>
</dbReference>
<dbReference type="InterPro" id="IPR050248">
    <property type="entry name" value="Polysacc_deacetylase_ArnD"/>
</dbReference>
<dbReference type="AlphaFoldDB" id="A0A367KNR9"/>
<evidence type="ECO:0000259" key="3">
    <source>
        <dbReference type="PROSITE" id="PS51677"/>
    </source>
</evidence>
<dbReference type="PROSITE" id="PS51677">
    <property type="entry name" value="NODB"/>
    <property type="match status" value="1"/>
</dbReference>
<dbReference type="PANTHER" id="PTHR10587:SF133">
    <property type="entry name" value="CHITIN DEACETYLASE 1-RELATED"/>
    <property type="match status" value="1"/>
</dbReference>
<evidence type="ECO:0000313" key="5">
    <source>
        <dbReference type="Proteomes" id="UP000253551"/>
    </source>
</evidence>
<comment type="caution">
    <text evidence="4">The sequence shown here is derived from an EMBL/GenBank/DDBJ whole genome shotgun (WGS) entry which is preliminary data.</text>
</comment>
<proteinExistence type="predicted"/>
<keyword evidence="2" id="KW-0378">Hydrolase</keyword>
<dbReference type="GO" id="GO:0016020">
    <property type="term" value="C:membrane"/>
    <property type="evidence" value="ECO:0007669"/>
    <property type="project" value="TreeGrafter"/>
</dbReference>
<accession>A0A367KNR9</accession>
<keyword evidence="1" id="KW-0479">Metal-binding</keyword>
<evidence type="ECO:0000256" key="1">
    <source>
        <dbReference type="ARBA" id="ARBA00022723"/>
    </source>
</evidence>
<dbReference type="Gene3D" id="3.20.20.370">
    <property type="entry name" value="Glycoside hydrolase/deacetylase"/>
    <property type="match status" value="1"/>
</dbReference>
<dbReference type="GO" id="GO:0046872">
    <property type="term" value="F:metal ion binding"/>
    <property type="evidence" value="ECO:0007669"/>
    <property type="project" value="UniProtKB-KW"/>
</dbReference>
<dbReference type="InterPro" id="IPR011330">
    <property type="entry name" value="Glyco_hydro/deAcase_b/a-brl"/>
</dbReference>
<dbReference type="GO" id="GO:0005975">
    <property type="term" value="P:carbohydrate metabolic process"/>
    <property type="evidence" value="ECO:0007669"/>
    <property type="project" value="InterPro"/>
</dbReference>
<dbReference type="Proteomes" id="UP000253551">
    <property type="component" value="Unassembled WGS sequence"/>
</dbReference>
<evidence type="ECO:0000256" key="2">
    <source>
        <dbReference type="ARBA" id="ARBA00022801"/>
    </source>
</evidence>
<reference evidence="4 5" key="1">
    <citation type="journal article" date="2018" name="G3 (Bethesda)">
        <title>Phylogenetic and Phylogenomic Definition of Rhizopus Species.</title>
        <authorList>
            <person name="Gryganskyi A.P."/>
            <person name="Golan J."/>
            <person name="Dolatabadi S."/>
            <person name="Mondo S."/>
            <person name="Robb S."/>
            <person name="Idnurm A."/>
            <person name="Muszewska A."/>
            <person name="Steczkiewicz K."/>
            <person name="Masonjones S."/>
            <person name="Liao H.L."/>
            <person name="Gajdeczka M.T."/>
            <person name="Anike F."/>
            <person name="Vuek A."/>
            <person name="Anishchenko I.M."/>
            <person name="Voigt K."/>
            <person name="de Hoog G.S."/>
            <person name="Smith M.E."/>
            <person name="Heitman J."/>
            <person name="Vilgalys R."/>
            <person name="Stajich J.E."/>
        </authorList>
    </citation>
    <scope>NUCLEOTIDE SEQUENCE [LARGE SCALE GENOMIC DNA]</scope>
    <source>
        <strain evidence="4 5">LSU 92-RS-03</strain>
    </source>
</reference>
<dbReference type="PANTHER" id="PTHR10587">
    <property type="entry name" value="GLYCOSYL TRANSFERASE-RELATED"/>
    <property type="match status" value="1"/>
</dbReference>
<name>A0A367KNR9_RHIST</name>
<dbReference type="OrthoDB" id="407355at2759"/>
<dbReference type="Pfam" id="PF01522">
    <property type="entry name" value="Polysacc_deac_1"/>
    <property type="match status" value="1"/>
</dbReference>
<dbReference type="InterPro" id="IPR002509">
    <property type="entry name" value="NODB_dom"/>
</dbReference>
<sequence>MYHKWIALYAITQLVGVNSFPIDTKPSTSLEARTVTFTSSIILAVSSPAFFPKFAHHGSKPLNPVPTGPIKIISTLKKENYPQAWTAPDANHPEVQAAIKAIDWTHVPNLDPQVEGGPNYDNSKDVACWWTNTQCTKPKVNYLPEDVRACASVGDFGLTYDDGPLPPQSVNDPWAEPRLYNFLAGIKQRATLFYVGSNVVAYPDAAVRALQSGHTLCAHTWSHPHMTTLHNHDIVAQLYWSMRAIKEAAGVTTRCWRAPYGDVDDRVRAIAHQMGLYTIVWNSDSFDWGLPSAANGFSGTLTQETIDGYFQNWIAMRENKTDTEGRIVLEHENSNMTILTSEKWLVNLREAFHVKTVHECEPSLPGPYWES</sequence>
<keyword evidence="5" id="KW-1185">Reference proteome</keyword>
<protein>
    <recommendedName>
        <fullName evidence="3">NodB homology domain-containing protein</fullName>
    </recommendedName>
</protein>
<evidence type="ECO:0000313" key="4">
    <source>
        <dbReference type="EMBL" id="RCI03885.1"/>
    </source>
</evidence>
<dbReference type="GO" id="GO:0004099">
    <property type="term" value="F:chitin deacetylase activity"/>
    <property type="evidence" value="ECO:0007669"/>
    <property type="project" value="TreeGrafter"/>
</dbReference>
<gene>
    <name evidence="4" type="ORF">CU098_011852</name>
</gene>
<dbReference type="EMBL" id="PJQM01000860">
    <property type="protein sequence ID" value="RCI03885.1"/>
    <property type="molecule type" value="Genomic_DNA"/>
</dbReference>